<keyword evidence="8" id="KW-0539">Nucleus</keyword>
<dbReference type="GO" id="GO:0005634">
    <property type="term" value="C:nucleus"/>
    <property type="evidence" value="ECO:0007669"/>
    <property type="project" value="UniProtKB-SubCell"/>
</dbReference>
<keyword evidence="14" id="KW-1185">Reference proteome</keyword>
<evidence type="ECO:0000313" key="14">
    <source>
        <dbReference type="Proteomes" id="UP000076871"/>
    </source>
</evidence>
<dbReference type="OrthoDB" id="424551at2759"/>
<evidence type="ECO:0000256" key="4">
    <source>
        <dbReference type="ARBA" id="ARBA00012950"/>
    </source>
</evidence>
<proteinExistence type="inferred from homology"/>
<keyword evidence="9 13" id="KW-0012">Acyltransferase</keyword>
<evidence type="ECO:0000256" key="11">
    <source>
        <dbReference type="ARBA" id="ARBA00049524"/>
    </source>
</evidence>
<evidence type="ECO:0000256" key="9">
    <source>
        <dbReference type="ARBA" id="ARBA00023315"/>
    </source>
</evidence>
<evidence type="ECO:0000256" key="3">
    <source>
        <dbReference type="ARBA" id="ARBA00008870"/>
    </source>
</evidence>
<evidence type="ECO:0000259" key="12">
    <source>
        <dbReference type="PROSITE" id="PS51186"/>
    </source>
</evidence>
<dbReference type="InterPro" id="IPR039949">
    <property type="entry name" value="NAA40"/>
</dbReference>
<evidence type="ECO:0000256" key="2">
    <source>
        <dbReference type="ARBA" id="ARBA00004496"/>
    </source>
</evidence>
<dbReference type="GO" id="GO:0043998">
    <property type="term" value="F:histone H2A acetyltransferase activity"/>
    <property type="evidence" value="ECO:0007669"/>
    <property type="project" value="InterPro"/>
</dbReference>
<dbReference type="STRING" id="1314785.A0A165DZ78"/>
<evidence type="ECO:0000256" key="7">
    <source>
        <dbReference type="ARBA" id="ARBA00022679"/>
    </source>
</evidence>
<evidence type="ECO:0000256" key="8">
    <source>
        <dbReference type="ARBA" id="ARBA00023242"/>
    </source>
</evidence>
<dbReference type="SUPFAM" id="SSF55729">
    <property type="entry name" value="Acyl-CoA N-acyltransferases (Nat)"/>
    <property type="match status" value="1"/>
</dbReference>
<comment type="catalytic activity">
    <reaction evidence="11">
        <text>N-terminal L-seryl-[histone H4] + acetyl-CoA = N-terminal N(alpha)-acetyl-L-seryl-[histone H4] + CoA + H(+)</text>
        <dbReference type="Rhea" id="RHEA:50596"/>
        <dbReference type="Rhea" id="RHEA-COMP:12740"/>
        <dbReference type="Rhea" id="RHEA-COMP:12743"/>
        <dbReference type="ChEBI" id="CHEBI:15378"/>
        <dbReference type="ChEBI" id="CHEBI:57287"/>
        <dbReference type="ChEBI" id="CHEBI:57288"/>
        <dbReference type="ChEBI" id="CHEBI:64738"/>
        <dbReference type="ChEBI" id="CHEBI:83690"/>
        <dbReference type="EC" id="2.3.1.257"/>
    </reaction>
</comment>
<dbReference type="CDD" id="cd04301">
    <property type="entry name" value="NAT_SF"/>
    <property type="match status" value="1"/>
</dbReference>
<comment type="similarity">
    <text evidence="3">Belongs to the acetyltransferase family. NAA40 subfamily.</text>
</comment>
<accession>A0A165DZ78</accession>
<feature type="domain" description="N-acetyltransferase" evidence="12">
    <location>
        <begin position="43"/>
        <end position="199"/>
    </location>
</feature>
<dbReference type="InterPro" id="IPR000182">
    <property type="entry name" value="GNAT_dom"/>
</dbReference>
<dbReference type="PANTHER" id="PTHR20531:SF1">
    <property type="entry name" value="N-ALPHA-ACETYLTRANSFERASE 40"/>
    <property type="match status" value="1"/>
</dbReference>
<dbReference type="Gene3D" id="3.40.630.30">
    <property type="match status" value="1"/>
</dbReference>
<dbReference type="GeneID" id="63826070"/>
<dbReference type="AlphaFoldDB" id="A0A165DZ78"/>
<evidence type="ECO:0000256" key="1">
    <source>
        <dbReference type="ARBA" id="ARBA00004123"/>
    </source>
</evidence>
<dbReference type="GO" id="GO:1990189">
    <property type="term" value="F:protein N-terminal-serine acetyltransferase activity"/>
    <property type="evidence" value="ECO:0007669"/>
    <property type="project" value="UniProtKB-EC"/>
</dbReference>
<protein>
    <recommendedName>
        <fullName evidence="5">N-alpha-acetyltransferase 40</fullName>
        <ecNumber evidence="4">2.3.1.257</ecNumber>
    </recommendedName>
</protein>
<evidence type="ECO:0000256" key="10">
    <source>
        <dbReference type="ARBA" id="ARBA00047821"/>
    </source>
</evidence>
<comment type="catalytic activity">
    <reaction evidence="10">
        <text>N-terminal L-seryl-[histone H2A] + acetyl-CoA = N-terminal N(alpha)-acetyl-L-seryl-[histone H2A] + CoA + H(+)</text>
        <dbReference type="Rhea" id="RHEA:50600"/>
        <dbReference type="Rhea" id="RHEA-COMP:12742"/>
        <dbReference type="Rhea" id="RHEA-COMP:12744"/>
        <dbReference type="ChEBI" id="CHEBI:15378"/>
        <dbReference type="ChEBI" id="CHEBI:57287"/>
        <dbReference type="ChEBI" id="CHEBI:57288"/>
        <dbReference type="ChEBI" id="CHEBI:64738"/>
        <dbReference type="ChEBI" id="CHEBI:83690"/>
        <dbReference type="EC" id="2.3.1.257"/>
    </reaction>
</comment>
<keyword evidence="6" id="KW-0963">Cytoplasm</keyword>
<evidence type="ECO:0000256" key="6">
    <source>
        <dbReference type="ARBA" id="ARBA00022490"/>
    </source>
</evidence>
<dbReference type="InterPro" id="IPR016181">
    <property type="entry name" value="Acyl_CoA_acyltransferase"/>
</dbReference>
<evidence type="ECO:0000313" key="13">
    <source>
        <dbReference type="EMBL" id="KZT05937.1"/>
    </source>
</evidence>
<dbReference type="GO" id="GO:0005737">
    <property type="term" value="C:cytoplasm"/>
    <property type="evidence" value="ECO:0007669"/>
    <property type="project" value="UniProtKB-SubCell"/>
</dbReference>
<evidence type="ECO:0000256" key="5">
    <source>
        <dbReference type="ARBA" id="ARBA00015043"/>
    </source>
</evidence>
<dbReference type="PROSITE" id="PS51186">
    <property type="entry name" value="GNAT"/>
    <property type="match status" value="1"/>
</dbReference>
<organism evidence="13 14">
    <name type="scientific">Laetiporus sulphureus 93-53</name>
    <dbReference type="NCBI Taxonomy" id="1314785"/>
    <lineage>
        <taxon>Eukaryota</taxon>
        <taxon>Fungi</taxon>
        <taxon>Dikarya</taxon>
        <taxon>Basidiomycota</taxon>
        <taxon>Agaricomycotina</taxon>
        <taxon>Agaricomycetes</taxon>
        <taxon>Polyporales</taxon>
        <taxon>Laetiporus</taxon>
    </lineage>
</organism>
<dbReference type="InParanoid" id="A0A165DZ78"/>
<dbReference type="RefSeq" id="XP_040763677.1">
    <property type="nucleotide sequence ID" value="XM_040909041.1"/>
</dbReference>
<gene>
    <name evidence="13" type="ORF">LAESUDRAFT_726504</name>
</gene>
<dbReference type="GO" id="GO:0010485">
    <property type="term" value="F:histone H4 acetyltransferase activity"/>
    <property type="evidence" value="ECO:0007669"/>
    <property type="project" value="InterPro"/>
</dbReference>
<dbReference type="Proteomes" id="UP000076871">
    <property type="component" value="Unassembled WGS sequence"/>
</dbReference>
<reference evidence="13 14" key="1">
    <citation type="journal article" date="2016" name="Mol. Biol. Evol.">
        <title>Comparative Genomics of Early-Diverging Mushroom-Forming Fungi Provides Insights into the Origins of Lignocellulose Decay Capabilities.</title>
        <authorList>
            <person name="Nagy L.G."/>
            <person name="Riley R."/>
            <person name="Tritt A."/>
            <person name="Adam C."/>
            <person name="Daum C."/>
            <person name="Floudas D."/>
            <person name="Sun H."/>
            <person name="Yadav J.S."/>
            <person name="Pangilinan J."/>
            <person name="Larsson K.H."/>
            <person name="Matsuura K."/>
            <person name="Barry K."/>
            <person name="Labutti K."/>
            <person name="Kuo R."/>
            <person name="Ohm R.A."/>
            <person name="Bhattacharya S.S."/>
            <person name="Shirouzu T."/>
            <person name="Yoshinaga Y."/>
            <person name="Martin F.M."/>
            <person name="Grigoriev I.V."/>
            <person name="Hibbett D.S."/>
        </authorList>
    </citation>
    <scope>NUCLEOTIDE SEQUENCE [LARGE SCALE GENOMIC DNA]</scope>
    <source>
        <strain evidence="13 14">93-53</strain>
    </source>
</reference>
<name>A0A165DZ78_9APHY</name>
<comment type="subcellular location">
    <subcellularLocation>
        <location evidence="2">Cytoplasm</location>
    </subcellularLocation>
    <subcellularLocation>
        <location evidence="1">Nucleus</location>
    </subcellularLocation>
</comment>
<dbReference type="PANTHER" id="PTHR20531">
    <property type="entry name" value="N-ALPHA-ACETYLTRANSFERASE 40"/>
    <property type="match status" value="1"/>
</dbReference>
<keyword evidence="7 13" id="KW-0808">Transferase</keyword>
<sequence length="217" mass="25438">MRPSRNLRKANKTTSAELSASLNSYEIVLERDHVPKRLYLEVVTASELNQEDREAVWTIFEDNMRGFYADSTTGWDPTTKRDELFHPDSRFIVARQSVRVLPDGRPRPLSAYIMFRFEREEDEDVAYCYELQVNFRMKRYGIGKFLMQQLEHIATHWGMEKIMLTVLKANNPARQFYSALGFELDPTSPEYVDEEDQVDEEGAEEYDYEILSKTLPS</sequence>
<dbReference type="Pfam" id="PF00583">
    <property type="entry name" value="Acetyltransf_1"/>
    <property type="match status" value="1"/>
</dbReference>
<dbReference type="FunCoup" id="A0A165DZ78">
    <property type="interactions" value="692"/>
</dbReference>
<dbReference type="EMBL" id="KV427627">
    <property type="protein sequence ID" value="KZT05937.1"/>
    <property type="molecule type" value="Genomic_DNA"/>
</dbReference>
<dbReference type="EC" id="2.3.1.257" evidence="4"/>